<feature type="coiled-coil region" evidence="1">
    <location>
        <begin position="602"/>
        <end position="629"/>
    </location>
</feature>
<feature type="non-terminal residue" evidence="3">
    <location>
        <position position="1"/>
    </location>
</feature>
<feature type="region of interest" description="Disordered" evidence="2">
    <location>
        <begin position="163"/>
        <end position="193"/>
    </location>
</feature>
<reference evidence="3 4" key="1">
    <citation type="submission" date="2024-02" db="EMBL/GenBank/DDBJ databases">
        <authorList>
            <person name="Chen Y."/>
            <person name="Shah S."/>
            <person name="Dougan E. K."/>
            <person name="Thang M."/>
            <person name="Chan C."/>
        </authorList>
    </citation>
    <scope>NUCLEOTIDE SEQUENCE [LARGE SCALE GENOMIC DNA]</scope>
</reference>
<proteinExistence type="predicted"/>
<evidence type="ECO:0000256" key="1">
    <source>
        <dbReference type="SAM" id="Coils"/>
    </source>
</evidence>
<accession>A0ABP0PR43</accession>
<keyword evidence="3" id="KW-0489">Methyltransferase</keyword>
<comment type="caution">
    <text evidence="3">The sequence shown here is derived from an EMBL/GenBank/DDBJ whole genome shotgun (WGS) entry which is preliminary data.</text>
</comment>
<gene>
    <name evidence="3" type="ORF">SCF082_LOCUS37335</name>
</gene>
<dbReference type="EMBL" id="CAXAMM010037903">
    <property type="protein sequence ID" value="CAK9077903.1"/>
    <property type="molecule type" value="Genomic_DNA"/>
</dbReference>
<sequence>EVFPFCVIPAKHTQLPDLFPRPIFLPLQCQIGQLIAKIRAVLFQQGVNYSGPVYIVFDGRVLKHVTKISELVAPHFNRNLPRTLTITAEDLFGVGFKHTHKTKVSNALAGTLLEGGFAIQWVSKTMELLNTKVDHKDLTAVAGIPAGPKRLTAIIEMCHSRQIEVPPPGSKDHHPNQSSKHSKQRKIQAPPDPSQYRIASGYFLNEDNTECEQIATFKSGTTGVYLCSSQEAMQWLQSAGRLSSDELALVILGELPLGAKLDPSLTCSLSVPCEDPQGRSVILACNLVQFGAKKVTIIKSSKTVAMEASKTVAFAMYKEDWKPEAWSELLHNTFQVARAQMKDDVILSCWGRSFRAENKAVQPHQAHSVQIHCLIKASYLSAVLAGSGFNHLFATPKDEQGRPDTGYRTLWLTADWAYANTLAARLNNHLGLVKGKKTLGLRFTVEAFEEAWKIANPTAPVPSAVSSNFVYKLDALPYGVTNDALVKWAESYSWKLRPFKALGPRAWLAGAETQAPDGILTFNGSPVLVRLVPPKNSTAYSPIVAGPRPNNASSLTATMGAVDGLQLNDPWARWHSSNHGGSNAQAGQSLSRQPQGPMETRFVDHEAKIANLEQTVQRLAEDHQKQTTATSQQLRSIATKQDAVEKQFQTLRTEVEQSVEKSIASHLQDTNRGIEELKKMFLASHKRARPLGGSDMDQD</sequence>
<evidence type="ECO:0000256" key="2">
    <source>
        <dbReference type="SAM" id="MobiDB-lite"/>
    </source>
</evidence>
<dbReference type="GO" id="GO:0032259">
    <property type="term" value="P:methylation"/>
    <property type="evidence" value="ECO:0007669"/>
    <property type="project" value="UniProtKB-KW"/>
</dbReference>
<evidence type="ECO:0000313" key="4">
    <source>
        <dbReference type="Proteomes" id="UP001642464"/>
    </source>
</evidence>
<feature type="compositionally biased region" description="Polar residues" evidence="2">
    <location>
        <begin position="575"/>
        <end position="594"/>
    </location>
</feature>
<keyword evidence="3" id="KW-0808">Transferase</keyword>
<organism evidence="3 4">
    <name type="scientific">Durusdinium trenchii</name>
    <dbReference type="NCBI Taxonomy" id="1381693"/>
    <lineage>
        <taxon>Eukaryota</taxon>
        <taxon>Sar</taxon>
        <taxon>Alveolata</taxon>
        <taxon>Dinophyceae</taxon>
        <taxon>Suessiales</taxon>
        <taxon>Symbiodiniaceae</taxon>
        <taxon>Durusdinium</taxon>
    </lineage>
</organism>
<name>A0ABP0PR43_9DINO</name>
<feature type="region of interest" description="Disordered" evidence="2">
    <location>
        <begin position="575"/>
        <end position="598"/>
    </location>
</feature>
<dbReference type="Proteomes" id="UP001642464">
    <property type="component" value="Unassembled WGS sequence"/>
</dbReference>
<keyword evidence="1" id="KW-0175">Coiled coil</keyword>
<dbReference type="GO" id="GO:0008168">
    <property type="term" value="F:methyltransferase activity"/>
    <property type="evidence" value="ECO:0007669"/>
    <property type="project" value="UniProtKB-KW"/>
</dbReference>
<evidence type="ECO:0000313" key="3">
    <source>
        <dbReference type="EMBL" id="CAK9077903.1"/>
    </source>
</evidence>
<keyword evidence="4" id="KW-1185">Reference proteome</keyword>
<protein>
    <submittedName>
        <fullName evidence="3">Modification methylase MspI</fullName>
    </submittedName>
</protein>